<dbReference type="Pfam" id="PF07730">
    <property type="entry name" value="HisKA_3"/>
    <property type="match status" value="1"/>
</dbReference>
<evidence type="ECO:0000256" key="3">
    <source>
        <dbReference type="ARBA" id="ARBA00023012"/>
    </source>
</evidence>
<dbReference type="InterPro" id="IPR036890">
    <property type="entry name" value="HATPase_C_sf"/>
</dbReference>
<dbReference type="InterPro" id="IPR050482">
    <property type="entry name" value="Sensor_HK_TwoCompSys"/>
</dbReference>
<feature type="coiled-coil region" evidence="4">
    <location>
        <begin position="41"/>
        <end position="68"/>
    </location>
</feature>
<dbReference type="SUPFAM" id="SSF55874">
    <property type="entry name" value="ATPase domain of HSP90 chaperone/DNA topoisomerase II/histidine kinase"/>
    <property type="match status" value="1"/>
</dbReference>
<dbReference type="OrthoDB" id="9782588at2"/>
<dbReference type="InterPro" id="IPR003594">
    <property type="entry name" value="HATPase_dom"/>
</dbReference>
<gene>
    <name evidence="6" type="ORF">AWB72_00231</name>
</gene>
<keyword evidence="2 6" id="KW-0418">Kinase</keyword>
<keyword evidence="4" id="KW-0175">Coiled coil</keyword>
<evidence type="ECO:0000256" key="2">
    <source>
        <dbReference type="ARBA" id="ARBA00022777"/>
    </source>
</evidence>
<dbReference type="PANTHER" id="PTHR24421">
    <property type="entry name" value="NITRATE/NITRITE SENSOR PROTEIN NARX-RELATED"/>
    <property type="match status" value="1"/>
</dbReference>
<protein>
    <submittedName>
        <fullName evidence="6">Putative signal transduction histidine kinase</fullName>
    </submittedName>
</protein>
<dbReference type="GO" id="GO:0000155">
    <property type="term" value="F:phosphorelay sensor kinase activity"/>
    <property type="evidence" value="ECO:0007669"/>
    <property type="project" value="InterPro"/>
</dbReference>
<evidence type="ECO:0000259" key="5">
    <source>
        <dbReference type="PROSITE" id="PS50109"/>
    </source>
</evidence>
<dbReference type="GO" id="GO:0016020">
    <property type="term" value="C:membrane"/>
    <property type="evidence" value="ECO:0007669"/>
    <property type="project" value="InterPro"/>
</dbReference>
<dbReference type="PANTHER" id="PTHR24421:SF59">
    <property type="entry name" value="OXYGEN SENSOR HISTIDINE KINASE NREB"/>
    <property type="match status" value="1"/>
</dbReference>
<dbReference type="Gene3D" id="1.20.5.1930">
    <property type="match status" value="1"/>
</dbReference>
<dbReference type="PROSITE" id="PS50109">
    <property type="entry name" value="HIS_KIN"/>
    <property type="match status" value="1"/>
</dbReference>
<dbReference type="GO" id="GO:0046983">
    <property type="term" value="F:protein dimerization activity"/>
    <property type="evidence" value="ECO:0007669"/>
    <property type="project" value="InterPro"/>
</dbReference>
<feature type="domain" description="Histidine kinase" evidence="5">
    <location>
        <begin position="178"/>
        <end position="267"/>
    </location>
</feature>
<keyword evidence="3" id="KW-0902">Two-component regulatory system</keyword>
<accession>A0A658QQH8</accession>
<proteinExistence type="predicted"/>
<dbReference type="CDD" id="cd16917">
    <property type="entry name" value="HATPase_UhpB-NarQ-NarX-like"/>
    <property type="match status" value="1"/>
</dbReference>
<dbReference type="RefSeq" id="WP_040052775.1">
    <property type="nucleotide sequence ID" value="NZ_FCNV02000001.1"/>
</dbReference>
<keyword evidence="7" id="KW-1185">Reference proteome</keyword>
<evidence type="ECO:0000313" key="6">
    <source>
        <dbReference type="EMBL" id="SAL10440.1"/>
    </source>
</evidence>
<dbReference type="Proteomes" id="UP000198263">
    <property type="component" value="Unassembled WGS sequence"/>
</dbReference>
<dbReference type="AlphaFoldDB" id="A0A658QQH8"/>
<sequence length="278" mass="29226">MNTSALAALDERTTLRANLRGVSSSTMEAPGSPLSALIDAKLRGDRELQRLNARVRELTAQLAAADERARRSIAGDLHDETGALFTAANLAIGRAAFFLPPDAPAACVEALRQARECLVEAADASHRIVEGLHAPAFNSAFADVLADWIDRFGARSALRINLSCSVEIHVPDDVALALFRVAQEALGNVARHAGAEHATVTVTADAHGVSLVVEDDGVGITPAARRKTGRFGLAGMRARCEAFGGSLRVAASKAGGTLVRARLPWTAAPRTMLRAVNA</sequence>
<comment type="caution">
    <text evidence="6">The sequence shown here is derived from an EMBL/GenBank/DDBJ whole genome shotgun (WGS) entry which is preliminary data.</text>
</comment>
<evidence type="ECO:0000313" key="7">
    <source>
        <dbReference type="Proteomes" id="UP000198263"/>
    </source>
</evidence>
<dbReference type="InterPro" id="IPR005467">
    <property type="entry name" value="His_kinase_dom"/>
</dbReference>
<dbReference type="EMBL" id="FCNV02000001">
    <property type="protein sequence ID" value="SAL10440.1"/>
    <property type="molecule type" value="Genomic_DNA"/>
</dbReference>
<organism evidence="6 7">
    <name type="scientific">Caballeronia concitans</name>
    <dbReference type="NCBI Taxonomy" id="1777133"/>
    <lineage>
        <taxon>Bacteria</taxon>
        <taxon>Pseudomonadati</taxon>
        <taxon>Pseudomonadota</taxon>
        <taxon>Betaproteobacteria</taxon>
        <taxon>Burkholderiales</taxon>
        <taxon>Burkholderiaceae</taxon>
        <taxon>Caballeronia</taxon>
    </lineage>
</organism>
<dbReference type="SMART" id="SM00387">
    <property type="entry name" value="HATPase_c"/>
    <property type="match status" value="1"/>
</dbReference>
<dbReference type="Pfam" id="PF02518">
    <property type="entry name" value="HATPase_c"/>
    <property type="match status" value="1"/>
</dbReference>
<dbReference type="InterPro" id="IPR011712">
    <property type="entry name" value="Sig_transdc_His_kin_sub3_dim/P"/>
</dbReference>
<reference evidence="6 7" key="1">
    <citation type="submission" date="2016-01" db="EMBL/GenBank/DDBJ databases">
        <authorList>
            <person name="Peeters C."/>
        </authorList>
    </citation>
    <scope>NUCLEOTIDE SEQUENCE [LARGE SCALE GENOMIC DNA]</scope>
    <source>
        <strain evidence="6">LMG 29315</strain>
    </source>
</reference>
<evidence type="ECO:0000256" key="4">
    <source>
        <dbReference type="SAM" id="Coils"/>
    </source>
</evidence>
<evidence type="ECO:0000256" key="1">
    <source>
        <dbReference type="ARBA" id="ARBA00022679"/>
    </source>
</evidence>
<keyword evidence="1" id="KW-0808">Transferase</keyword>
<name>A0A658QQH8_9BURK</name>
<dbReference type="Gene3D" id="3.30.565.10">
    <property type="entry name" value="Histidine kinase-like ATPase, C-terminal domain"/>
    <property type="match status" value="1"/>
</dbReference>